<proteinExistence type="predicted"/>
<evidence type="ECO:0000256" key="1">
    <source>
        <dbReference type="SAM" id="MobiDB-lite"/>
    </source>
</evidence>
<dbReference type="Proteomes" id="UP000618931">
    <property type="component" value="Unassembled WGS sequence"/>
</dbReference>
<evidence type="ECO:0000313" key="2">
    <source>
        <dbReference type="EMBL" id="MBF9219970.1"/>
    </source>
</evidence>
<dbReference type="EMBL" id="JADQDM010000001">
    <property type="protein sequence ID" value="MBF9219970.1"/>
    <property type="molecule type" value="Genomic_DNA"/>
</dbReference>
<evidence type="ECO:0000313" key="3">
    <source>
        <dbReference type="Proteomes" id="UP000618931"/>
    </source>
</evidence>
<protein>
    <submittedName>
        <fullName evidence="2">Uncharacterized protein</fullName>
    </submittedName>
</protein>
<name>A0ABS0HZ43_9BACT</name>
<sequence>MDPRPPLVARPQRPRLGPAPRPATYPAEPASEESYAYPLPNPEVLEAPRLTHAATDTAAFGAAKAAQTFWLRPGRDTVVFGAEGTAIAVPAQAFAEDRPGAPAPAGPVALQLKEFYSLPDILLNNLSTNSSQGILETGGMLHLAARTATGQACTLRPGTELLLRVPAPRPKTGMQLYDGVRTTGRGLDWQRPRPALKPEGFRWNGPGARGGEARLLAVLRQQVGFSPGTAQRLCTAQTRPQRQALRRASRFSGRKWVEYGRLTVAVDRRGAVVNAAVNGIQDPALRERLCAAARQLPAFLPATLSGPFRSQPPAARSYLTSIRRRRPLAPAKALPQLPVAGSWNIDVGFTRDGRMVFPWPANSYTNEGSNKALPVFQADSARRRLQQAGTRALQATSLDSLSGYLFSAASLGWANCDRTGQLASQRIHYRVETDAPNTRLQLVFRRVRAVISSDGELSGTFLQQFHASPVGEPATLVALKRENGITYLALKEVVIGEQVERGLAFRPVSAEELRSALAKIDQ</sequence>
<reference evidence="2 3" key="1">
    <citation type="submission" date="2020-11" db="EMBL/GenBank/DDBJ databases">
        <authorList>
            <person name="Kim M.K."/>
        </authorList>
    </citation>
    <scope>NUCLEOTIDE SEQUENCE [LARGE SCALE GENOMIC DNA]</scope>
    <source>
        <strain evidence="2 3">BT662</strain>
    </source>
</reference>
<dbReference type="RefSeq" id="WP_196291424.1">
    <property type="nucleotide sequence ID" value="NZ_JADQDM010000001.1"/>
</dbReference>
<comment type="caution">
    <text evidence="2">The sequence shown here is derived from an EMBL/GenBank/DDBJ whole genome shotgun (WGS) entry which is preliminary data.</text>
</comment>
<keyword evidence="3" id="KW-1185">Reference proteome</keyword>
<accession>A0ABS0HZ43</accession>
<feature type="region of interest" description="Disordered" evidence="1">
    <location>
        <begin position="1"/>
        <end position="33"/>
    </location>
</feature>
<organism evidence="2 3">
    <name type="scientific">Hymenobacter ruricola</name>
    <dbReference type="NCBI Taxonomy" id="2791023"/>
    <lineage>
        <taxon>Bacteria</taxon>
        <taxon>Pseudomonadati</taxon>
        <taxon>Bacteroidota</taxon>
        <taxon>Cytophagia</taxon>
        <taxon>Cytophagales</taxon>
        <taxon>Hymenobacteraceae</taxon>
        <taxon>Hymenobacter</taxon>
    </lineage>
</organism>
<gene>
    <name evidence="2" type="ORF">I2H31_02535</name>
</gene>